<reference evidence="1 2" key="1">
    <citation type="submission" date="2018-07" db="EMBL/GenBank/DDBJ databases">
        <title>Arthrobacter sp. nov., isolated from raw cow's milk with high bacterial count.</title>
        <authorList>
            <person name="Hahne J."/>
            <person name="Isele D."/>
            <person name="Lipski A."/>
        </authorList>
    </citation>
    <scope>NUCLEOTIDE SEQUENCE [LARGE SCALE GENOMIC DNA]</scope>
    <source>
        <strain evidence="1 2">JZ R-35</strain>
    </source>
</reference>
<evidence type="ECO:0008006" key="3">
    <source>
        <dbReference type="Google" id="ProtNLM"/>
    </source>
</evidence>
<dbReference type="AlphaFoldDB" id="A0A399JE26"/>
<protein>
    <recommendedName>
        <fullName evidence="3">SRPBCC family protein</fullName>
    </recommendedName>
</protein>
<organism evidence="1 2">
    <name type="scientific">Galactobacter valiniphilus</name>
    <dbReference type="NCBI Taxonomy" id="2676122"/>
    <lineage>
        <taxon>Bacteria</taxon>
        <taxon>Bacillati</taxon>
        <taxon>Actinomycetota</taxon>
        <taxon>Actinomycetes</taxon>
        <taxon>Micrococcales</taxon>
        <taxon>Micrococcaceae</taxon>
        <taxon>Galactobacter</taxon>
    </lineage>
</organism>
<accession>A0A399JE26</accession>
<evidence type="ECO:0000313" key="2">
    <source>
        <dbReference type="Proteomes" id="UP000265419"/>
    </source>
</evidence>
<dbReference type="EMBL" id="QQXK01000001">
    <property type="protein sequence ID" value="RII43821.1"/>
    <property type="molecule type" value="Genomic_DNA"/>
</dbReference>
<dbReference type="Gene3D" id="3.30.530.20">
    <property type="match status" value="1"/>
</dbReference>
<sequence length="183" mass="18935">MGSMSTLIPAFLTPLGRAWLLGFELRSTLAPEAVFAAAATPEALSTWFPCHVSGSFTAGGELSFRFEGASREEDLVLPGTLVSLDAIDGGAVPDRWAIDWAGDLLTLAVSDAPGGGSLARVSARIDQLGRAARDAAGWHVCVAALARELGDPAAPGDAEWEPLFASYAQAFGPDAATELPPGR</sequence>
<keyword evidence="2" id="KW-1185">Reference proteome</keyword>
<comment type="caution">
    <text evidence="1">The sequence shown here is derived from an EMBL/GenBank/DDBJ whole genome shotgun (WGS) entry which is preliminary data.</text>
</comment>
<proteinExistence type="predicted"/>
<name>A0A399JE26_9MICC</name>
<evidence type="ECO:0000313" key="1">
    <source>
        <dbReference type="EMBL" id="RII43821.1"/>
    </source>
</evidence>
<dbReference type="InterPro" id="IPR023393">
    <property type="entry name" value="START-like_dom_sf"/>
</dbReference>
<gene>
    <name evidence="1" type="ORF">DWB68_00920</name>
</gene>
<dbReference type="Proteomes" id="UP000265419">
    <property type="component" value="Unassembled WGS sequence"/>
</dbReference>
<dbReference type="SUPFAM" id="SSF55961">
    <property type="entry name" value="Bet v1-like"/>
    <property type="match status" value="1"/>
</dbReference>